<gene>
    <name evidence="1" type="ORF">ZEAMMB73_Zm00001d012707</name>
</gene>
<sequence>MLNIRDTKVVSCTPPMLFFHSVGVKGAKASGAKAVAVPSLQNQRNHYYIADVILYSLLDFQPEMWGLPPFEDRIQGVLPIDPLLSNARIGGKILNNIHWVISDDCAYEYIPDQISGIFLGWAKSKVHGFSKHVHFLDCSGTVETEPVKLLIIGYIRKLQSADDILQALSVTDEDRRIARDALDLPTFSEYANDLHLA</sequence>
<dbReference type="PANTHER" id="PTHR18901:SF44">
    <property type="entry name" value="OS01G0757900 PROTEIN"/>
    <property type="match status" value="1"/>
</dbReference>
<keyword evidence="1" id="KW-0808">Transferase</keyword>
<evidence type="ECO:0000313" key="1">
    <source>
        <dbReference type="EMBL" id="AQL00370.1"/>
    </source>
</evidence>
<dbReference type="GO" id="GO:0016301">
    <property type="term" value="F:kinase activity"/>
    <property type="evidence" value="ECO:0007669"/>
    <property type="project" value="UniProtKB-KW"/>
</dbReference>
<proteinExistence type="predicted"/>
<dbReference type="PANTHER" id="PTHR18901">
    <property type="entry name" value="2-DEOXYGLUCOSE-6-PHOSPHATE PHOSPHATASE 2"/>
    <property type="match status" value="1"/>
</dbReference>
<dbReference type="AlphaFoldDB" id="A0A1D6GBA8"/>
<accession>A0A1D6GBA8</accession>
<reference evidence="1" key="1">
    <citation type="submission" date="2015-12" db="EMBL/GenBank/DDBJ databases">
        <title>Update maize B73 reference genome by single molecule sequencing technologies.</title>
        <authorList>
            <consortium name="Maize Genome Sequencing Project"/>
            <person name="Ware D."/>
        </authorList>
    </citation>
    <scope>NUCLEOTIDE SEQUENCE</scope>
    <source>
        <tissue evidence="1">Seedling</tissue>
    </source>
</reference>
<keyword evidence="1" id="KW-0418">Kinase</keyword>
<name>A0A1D6GBA8_MAIZE</name>
<dbReference type="ExpressionAtlas" id="A0A1D6GBA8">
    <property type="expression patterns" value="baseline and differential"/>
</dbReference>
<organism evidence="1">
    <name type="scientific">Zea mays</name>
    <name type="common">Maize</name>
    <dbReference type="NCBI Taxonomy" id="4577"/>
    <lineage>
        <taxon>Eukaryota</taxon>
        <taxon>Viridiplantae</taxon>
        <taxon>Streptophyta</taxon>
        <taxon>Embryophyta</taxon>
        <taxon>Tracheophyta</taxon>
        <taxon>Spermatophyta</taxon>
        <taxon>Magnoliopsida</taxon>
        <taxon>Liliopsida</taxon>
        <taxon>Poales</taxon>
        <taxon>Poaceae</taxon>
        <taxon>PACMAD clade</taxon>
        <taxon>Panicoideae</taxon>
        <taxon>Andropogonodae</taxon>
        <taxon>Andropogoneae</taxon>
        <taxon>Tripsacinae</taxon>
        <taxon>Zea</taxon>
    </lineage>
</organism>
<dbReference type="EMBL" id="CM000784">
    <property type="protein sequence ID" value="AQL00370.1"/>
    <property type="molecule type" value="Genomic_DNA"/>
</dbReference>
<protein>
    <submittedName>
        <fullName evidence="1">Bifunctional riboflavin kinase/FMN phosphatase</fullName>
    </submittedName>
</protein>